<protein>
    <submittedName>
        <fullName evidence="1">Uncharacterized protein</fullName>
    </submittedName>
</protein>
<dbReference type="OrthoDB" id="95610at2759"/>
<dbReference type="EMBL" id="NCKW01009504">
    <property type="protein sequence ID" value="POM66921.1"/>
    <property type="molecule type" value="Genomic_DNA"/>
</dbReference>
<sequence length="120" mass="13653">MPSLMQIMLGVQKLQLKGATLYCDNQRTIKEVENNGNSKELIHLAKKTRFVAEWVDHGRLRLKYAPTVDNIAVIFTKVWGPRAFERLRVQVNIEDAKKAWTCVDRIDVAAATEDEPMKAG</sequence>
<gene>
    <name evidence="1" type="ORF">PHPALM_17148</name>
</gene>
<accession>A0A2P4XMY8</accession>
<organism evidence="1 2">
    <name type="scientific">Phytophthora palmivora</name>
    <dbReference type="NCBI Taxonomy" id="4796"/>
    <lineage>
        <taxon>Eukaryota</taxon>
        <taxon>Sar</taxon>
        <taxon>Stramenopiles</taxon>
        <taxon>Oomycota</taxon>
        <taxon>Peronosporomycetes</taxon>
        <taxon>Peronosporales</taxon>
        <taxon>Peronosporaceae</taxon>
        <taxon>Phytophthora</taxon>
    </lineage>
</organism>
<dbReference type="AlphaFoldDB" id="A0A2P4XMY8"/>
<keyword evidence="2" id="KW-1185">Reference proteome</keyword>
<evidence type="ECO:0000313" key="1">
    <source>
        <dbReference type="EMBL" id="POM66921.1"/>
    </source>
</evidence>
<evidence type="ECO:0000313" key="2">
    <source>
        <dbReference type="Proteomes" id="UP000237271"/>
    </source>
</evidence>
<name>A0A2P4XMY8_9STRA</name>
<comment type="caution">
    <text evidence="1">The sequence shown here is derived from an EMBL/GenBank/DDBJ whole genome shotgun (WGS) entry which is preliminary data.</text>
</comment>
<dbReference type="Proteomes" id="UP000237271">
    <property type="component" value="Unassembled WGS sequence"/>
</dbReference>
<proteinExistence type="predicted"/>
<reference evidence="1 2" key="1">
    <citation type="journal article" date="2017" name="Genome Biol. Evol.">
        <title>Phytophthora megakarya and P. palmivora, closely related causal agents of cacao black pod rot, underwent increases in genome sizes and gene numbers by different mechanisms.</title>
        <authorList>
            <person name="Ali S.S."/>
            <person name="Shao J."/>
            <person name="Lary D.J."/>
            <person name="Kronmiller B."/>
            <person name="Shen D."/>
            <person name="Strem M.D."/>
            <person name="Amoako-Attah I."/>
            <person name="Akrofi A.Y."/>
            <person name="Begoude B.A."/>
            <person name="Ten Hoopen G.M."/>
            <person name="Coulibaly K."/>
            <person name="Kebe B.I."/>
            <person name="Melnick R.L."/>
            <person name="Guiltinan M.J."/>
            <person name="Tyler B.M."/>
            <person name="Meinhardt L.W."/>
            <person name="Bailey B.A."/>
        </authorList>
    </citation>
    <scope>NUCLEOTIDE SEQUENCE [LARGE SCALE GENOMIC DNA]</scope>
    <source>
        <strain evidence="2">sbr112.9</strain>
    </source>
</reference>